<sequence length="234" mass="26245">MTNAPLTSFVQGMFAHNRQISELEEVRIVSDNPAILSDSARDQVKLRFGPPTAGFCRWDSLKNNTKESSANNKANNCCPVCPHRRTSLEAGADRWSACSSDVQDKNLPPRDPTKRSQLRWALALDEMLGAYDDDCSETTNDESSHYLEDSDSHSDVSDDDDASDNDSSTSSSFCEDEDGLDFESRWADEKKTPHAWTLPAYCILPSVQEMLWEAAQDPNFDMNERLRMLARPLA</sequence>
<name>A0A9N8E9K1_9STRA</name>
<accession>A0A9N8E9K1</accession>
<gene>
    <name evidence="2" type="ORF">SEMRO_845_G210080.1</name>
</gene>
<keyword evidence="3" id="KW-1185">Reference proteome</keyword>
<evidence type="ECO:0000313" key="3">
    <source>
        <dbReference type="Proteomes" id="UP001153069"/>
    </source>
</evidence>
<dbReference type="EMBL" id="CAICTM010000844">
    <property type="protein sequence ID" value="CAB9517281.1"/>
    <property type="molecule type" value="Genomic_DNA"/>
</dbReference>
<evidence type="ECO:0000256" key="1">
    <source>
        <dbReference type="SAM" id="MobiDB-lite"/>
    </source>
</evidence>
<reference evidence="2" key="1">
    <citation type="submission" date="2020-06" db="EMBL/GenBank/DDBJ databases">
        <authorList>
            <consortium name="Plant Systems Biology data submission"/>
        </authorList>
    </citation>
    <scope>NUCLEOTIDE SEQUENCE</scope>
    <source>
        <strain evidence="2">D6</strain>
    </source>
</reference>
<protein>
    <submittedName>
        <fullName evidence="2">Uncharacterized protein</fullName>
    </submittedName>
</protein>
<organism evidence="2 3">
    <name type="scientific">Seminavis robusta</name>
    <dbReference type="NCBI Taxonomy" id="568900"/>
    <lineage>
        <taxon>Eukaryota</taxon>
        <taxon>Sar</taxon>
        <taxon>Stramenopiles</taxon>
        <taxon>Ochrophyta</taxon>
        <taxon>Bacillariophyta</taxon>
        <taxon>Bacillariophyceae</taxon>
        <taxon>Bacillariophycidae</taxon>
        <taxon>Naviculales</taxon>
        <taxon>Naviculaceae</taxon>
        <taxon>Seminavis</taxon>
    </lineage>
</organism>
<comment type="caution">
    <text evidence="2">The sequence shown here is derived from an EMBL/GenBank/DDBJ whole genome shotgun (WGS) entry which is preliminary data.</text>
</comment>
<feature type="compositionally biased region" description="Basic and acidic residues" evidence="1">
    <location>
        <begin position="142"/>
        <end position="156"/>
    </location>
</feature>
<evidence type="ECO:0000313" key="2">
    <source>
        <dbReference type="EMBL" id="CAB9517281.1"/>
    </source>
</evidence>
<proteinExistence type="predicted"/>
<dbReference type="Proteomes" id="UP001153069">
    <property type="component" value="Unassembled WGS sequence"/>
</dbReference>
<feature type="region of interest" description="Disordered" evidence="1">
    <location>
        <begin position="133"/>
        <end position="176"/>
    </location>
</feature>
<dbReference type="AlphaFoldDB" id="A0A9N8E9K1"/>